<dbReference type="PANTHER" id="PTHR10851">
    <property type="entry name" value="PYRIDOXINE-5-PHOSPHATE OXIDASE"/>
    <property type="match status" value="1"/>
</dbReference>
<dbReference type="NCBIfam" id="TIGR00558">
    <property type="entry name" value="pdxH"/>
    <property type="match status" value="1"/>
</dbReference>
<feature type="binding site" evidence="5">
    <location>
        <position position="184"/>
    </location>
    <ligand>
        <name>FMN</name>
        <dbReference type="ChEBI" id="CHEBI:58210"/>
    </ligand>
</feature>
<keyword evidence="5" id="KW-0664">Pyridoxine biosynthesis</keyword>
<comment type="similarity">
    <text evidence="1 5">Belongs to the pyridoxamine 5'-phosphate oxidase family.</text>
</comment>
<comment type="pathway">
    <text evidence="5">Cofactor metabolism; pyridoxal 5'-phosphate salvage; pyridoxal 5'-phosphate from pyridoxamine 5'-phosphate: step 1/1.</text>
</comment>
<feature type="binding site" evidence="5">
    <location>
        <begin position="75"/>
        <end position="76"/>
    </location>
    <ligand>
        <name>FMN</name>
        <dbReference type="ChEBI" id="CHEBI:58210"/>
    </ligand>
</feature>
<feature type="binding site" evidence="5">
    <location>
        <position position="81"/>
    </location>
    <ligand>
        <name>FMN</name>
        <dbReference type="ChEBI" id="CHEBI:58210"/>
    </ligand>
</feature>
<keyword evidence="2 5" id="KW-0285">Flavoprotein</keyword>
<accession>A0ABW6IFF7</accession>
<evidence type="ECO:0000313" key="9">
    <source>
        <dbReference type="Proteomes" id="UP001600165"/>
    </source>
</evidence>
<dbReference type="InterPro" id="IPR011576">
    <property type="entry name" value="Pyridox_Oxase_N"/>
</dbReference>
<feature type="binding site" evidence="5">
    <location>
        <begin position="60"/>
        <end position="65"/>
    </location>
    <ligand>
        <name>FMN</name>
        <dbReference type="ChEBI" id="CHEBI:58210"/>
    </ligand>
</feature>
<feature type="binding site" evidence="5">
    <location>
        <position position="104"/>
    </location>
    <ligand>
        <name>FMN</name>
        <dbReference type="ChEBI" id="CHEBI:58210"/>
    </ligand>
</feature>
<feature type="domain" description="Pyridoxamine 5'-phosphate oxidase N-terminal" evidence="6">
    <location>
        <begin position="33"/>
        <end position="157"/>
    </location>
</feature>
<dbReference type="SUPFAM" id="SSF50475">
    <property type="entry name" value="FMN-binding split barrel"/>
    <property type="match status" value="1"/>
</dbReference>
<dbReference type="HAMAP" id="MF_01629">
    <property type="entry name" value="PdxH"/>
    <property type="match status" value="1"/>
</dbReference>
<dbReference type="PIRSF" id="PIRSF000190">
    <property type="entry name" value="Pyd_amn-ph_oxd"/>
    <property type="match status" value="1"/>
</dbReference>
<evidence type="ECO:0000259" key="7">
    <source>
        <dbReference type="Pfam" id="PF10590"/>
    </source>
</evidence>
<reference evidence="8 9" key="1">
    <citation type="submission" date="2024-10" db="EMBL/GenBank/DDBJ databases">
        <authorList>
            <person name="Ratan Roy A."/>
            <person name="Morales Sandoval P.H."/>
            <person name="De Los Santos Villalobos S."/>
            <person name="Chakraborty S."/>
            <person name="Mukherjee J."/>
        </authorList>
    </citation>
    <scope>NUCLEOTIDE SEQUENCE [LARGE SCALE GENOMIC DNA]</scope>
    <source>
        <strain evidence="8 9">S1</strain>
    </source>
</reference>
<evidence type="ECO:0000256" key="2">
    <source>
        <dbReference type="ARBA" id="ARBA00022630"/>
    </source>
</evidence>
<comment type="catalytic activity">
    <reaction evidence="5">
        <text>pyridoxamine 5'-phosphate + O2 + H2O = pyridoxal 5'-phosphate + H2O2 + NH4(+)</text>
        <dbReference type="Rhea" id="RHEA:15817"/>
        <dbReference type="ChEBI" id="CHEBI:15377"/>
        <dbReference type="ChEBI" id="CHEBI:15379"/>
        <dbReference type="ChEBI" id="CHEBI:16240"/>
        <dbReference type="ChEBI" id="CHEBI:28938"/>
        <dbReference type="ChEBI" id="CHEBI:58451"/>
        <dbReference type="ChEBI" id="CHEBI:597326"/>
        <dbReference type="EC" id="1.4.3.5"/>
    </reaction>
</comment>
<feature type="binding site" evidence="5">
    <location>
        <position position="82"/>
    </location>
    <ligand>
        <name>FMN</name>
        <dbReference type="ChEBI" id="CHEBI:58210"/>
    </ligand>
</feature>
<feature type="binding site" evidence="5">
    <location>
        <position position="65"/>
    </location>
    <ligand>
        <name>substrate</name>
    </ligand>
</feature>
<evidence type="ECO:0000259" key="6">
    <source>
        <dbReference type="Pfam" id="PF01243"/>
    </source>
</evidence>
<dbReference type="EC" id="1.4.3.5" evidence="5"/>
<keyword evidence="9" id="KW-1185">Reference proteome</keyword>
<comment type="cofactor">
    <cofactor evidence="5">
        <name>FMN</name>
        <dbReference type="ChEBI" id="CHEBI:58210"/>
    </cofactor>
    <text evidence="5">Binds 1 FMN per subunit.</text>
</comment>
<comment type="catalytic activity">
    <reaction evidence="5">
        <text>pyridoxine 5'-phosphate + O2 = pyridoxal 5'-phosphate + H2O2</text>
        <dbReference type="Rhea" id="RHEA:15149"/>
        <dbReference type="ChEBI" id="CHEBI:15379"/>
        <dbReference type="ChEBI" id="CHEBI:16240"/>
        <dbReference type="ChEBI" id="CHEBI:58589"/>
        <dbReference type="ChEBI" id="CHEBI:597326"/>
        <dbReference type="EC" id="1.4.3.5"/>
    </reaction>
</comment>
<dbReference type="InterPro" id="IPR012349">
    <property type="entry name" value="Split_barrel_FMN-bd"/>
</dbReference>
<dbReference type="Pfam" id="PF10590">
    <property type="entry name" value="PNP_phzG_C"/>
    <property type="match status" value="1"/>
</dbReference>
<feature type="binding site" evidence="5">
    <location>
        <position position="194"/>
    </location>
    <ligand>
        <name>FMN</name>
        <dbReference type="ChEBI" id="CHEBI:58210"/>
    </ligand>
</feature>
<evidence type="ECO:0000256" key="1">
    <source>
        <dbReference type="ARBA" id="ARBA00007301"/>
    </source>
</evidence>
<dbReference type="InterPro" id="IPR019576">
    <property type="entry name" value="Pyridoxamine_oxidase_dimer_C"/>
</dbReference>
<dbReference type="InterPro" id="IPR019740">
    <property type="entry name" value="Pyridox_Oxase_CS"/>
</dbReference>
<evidence type="ECO:0000256" key="4">
    <source>
        <dbReference type="ARBA" id="ARBA00023002"/>
    </source>
</evidence>
<feature type="binding site" evidence="5">
    <location>
        <begin position="139"/>
        <end position="140"/>
    </location>
    <ligand>
        <name>FMN</name>
        <dbReference type="ChEBI" id="CHEBI:58210"/>
    </ligand>
</feature>
<dbReference type="Gene3D" id="2.30.110.10">
    <property type="entry name" value="Electron Transport, Fmn-binding Protein, Chain A"/>
    <property type="match status" value="1"/>
</dbReference>
<dbReference type="InterPro" id="IPR000659">
    <property type="entry name" value="Pyridox_Oxase"/>
</dbReference>
<evidence type="ECO:0000256" key="3">
    <source>
        <dbReference type="ARBA" id="ARBA00022643"/>
    </source>
</evidence>
<dbReference type="EMBL" id="JBHZOL010000075">
    <property type="protein sequence ID" value="MFE4106886.1"/>
    <property type="molecule type" value="Genomic_DNA"/>
</dbReference>
<dbReference type="NCBIfam" id="NF004231">
    <property type="entry name" value="PRK05679.1"/>
    <property type="match status" value="1"/>
</dbReference>
<feature type="domain" description="Pyridoxine 5'-phosphate oxidase dimerisation C-terminal" evidence="7">
    <location>
        <begin position="171"/>
        <end position="212"/>
    </location>
</feature>
<dbReference type="PROSITE" id="PS01064">
    <property type="entry name" value="PYRIDOX_OXIDASE"/>
    <property type="match status" value="1"/>
</dbReference>
<organism evidence="8 9">
    <name type="scientific">Almyronema epifaneia S1</name>
    <dbReference type="NCBI Taxonomy" id="2991925"/>
    <lineage>
        <taxon>Bacteria</taxon>
        <taxon>Bacillati</taxon>
        <taxon>Cyanobacteriota</taxon>
        <taxon>Cyanophyceae</taxon>
        <taxon>Nodosilineales</taxon>
        <taxon>Nodosilineaceae</taxon>
        <taxon>Almyronema</taxon>
        <taxon>Almyronema epifaneia</taxon>
    </lineage>
</organism>
<feature type="binding site" evidence="5">
    <location>
        <begin position="190"/>
        <end position="192"/>
    </location>
    <ligand>
        <name>substrate</name>
    </ligand>
</feature>
<feature type="binding site" evidence="5">
    <location>
        <position position="122"/>
    </location>
    <ligand>
        <name>substrate</name>
    </ligand>
</feature>
<evidence type="ECO:0000313" key="8">
    <source>
        <dbReference type="EMBL" id="MFE4106886.1"/>
    </source>
</evidence>
<dbReference type="RefSeq" id="WP_377965077.1">
    <property type="nucleotide sequence ID" value="NZ_JBHZOL010000075.1"/>
</dbReference>
<feature type="binding site" evidence="5">
    <location>
        <position position="126"/>
    </location>
    <ligand>
        <name>substrate</name>
    </ligand>
</feature>
<comment type="pathway">
    <text evidence="5">Cofactor metabolism; pyridoxal 5'-phosphate salvage; pyridoxal 5'-phosphate from pyridoxine 5'-phosphate: step 1/1.</text>
</comment>
<evidence type="ECO:0000256" key="5">
    <source>
        <dbReference type="HAMAP-Rule" id="MF_01629"/>
    </source>
</evidence>
<dbReference type="Pfam" id="PF01243">
    <property type="entry name" value="PNPOx_N"/>
    <property type="match status" value="1"/>
</dbReference>
<dbReference type="GO" id="GO:0004733">
    <property type="term" value="F:pyridoxamine phosphate oxidase activity"/>
    <property type="evidence" value="ECO:0007669"/>
    <property type="project" value="UniProtKB-EC"/>
</dbReference>
<sequence length="212" mass="24628">MNIADLRREYTQAGLQRQTLSVDPYKQFELWFQQACTAELLEPNAMILATATAAAAPFQRTVLLKYFDSSGFVFFTNYGSRKAQQISENAQVSLLFLWLPLERQLHITGKAFRVSTAESLKYFLSRPRGSQLGAWTSQQSTVISSRQLLEMQFEEMKRKFTNREIPLPDFWGGYRVVPTSFEFWQGRPNRLHDRFLYTLAEAGDWHIQRLSP</sequence>
<proteinExistence type="inferred from homology"/>
<dbReference type="Proteomes" id="UP001600165">
    <property type="component" value="Unassembled WGS sequence"/>
</dbReference>
<dbReference type="PANTHER" id="PTHR10851:SF0">
    <property type="entry name" value="PYRIDOXINE-5'-PHOSPHATE OXIDASE"/>
    <property type="match status" value="1"/>
</dbReference>
<name>A0ABW6IFF7_9CYAN</name>
<protein>
    <recommendedName>
        <fullName evidence="5">Pyridoxine/pyridoxamine 5'-phosphate oxidase</fullName>
        <ecNumber evidence="5">1.4.3.5</ecNumber>
    </recommendedName>
    <alternativeName>
        <fullName evidence="5">PNP/PMP oxidase</fullName>
        <shortName evidence="5">PNPOx</shortName>
    </alternativeName>
    <alternativeName>
        <fullName evidence="5">Pyridoxal 5'-phosphate synthase</fullName>
    </alternativeName>
</protein>
<feature type="binding site" evidence="5">
    <location>
        <position position="130"/>
    </location>
    <ligand>
        <name>substrate</name>
    </ligand>
</feature>
<keyword evidence="4 5" id="KW-0560">Oxidoreductase</keyword>
<comment type="subunit">
    <text evidence="5">Homodimer.</text>
</comment>
<comment type="caution">
    <text evidence="8">The sequence shown here is derived from an EMBL/GenBank/DDBJ whole genome shotgun (WGS) entry which is preliminary data.</text>
</comment>
<keyword evidence="3 5" id="KW-0288">FMN</keyword>
<gene>
    <name evidence="5 8" type="primary">pdxH</name>
    <name evidence="8" type="ORF">ACFVKH_11395</name>
</gene>
<comment type="function">
    <text evidence="5">Catalyzes the oxidation of either pyridoxine 5'-phosphate (PNP) or pyridoxamine 5'-phosphate (PMP) into pyridoxal 5'-phosphate (PLP).</text>
</comment>